<reference evidence="1" key="1">
    <citation type="submission" date="2014-05" db="EMBL/GenBank/DDBJ databases">
        <authorList>
            <person name="Chronopoulou M."/>
        </authorList>
    </citation>
    <scope>NUCLEOTIDE SEQUENCE</scope>
    <source>
        <tissue evidence="1">Whole organism</tissue>
    </source>
</reference>
<name>A0A0K2TZZ5_LEPSM</name>
<dbReference type="EMBL" id="HACA01014238">
    <property type="protein sequence ID" value="CDW31599.1"/>
    <property type="molecule type" value="Transcribed_RNA"/>
</dbReference>
<evidence type="ECO:0000313" key="1">
    <source>
        <dbReference type="EMBL" id="CDW31599.1"/>
    </source>
</evidence>
<organism evidence="1">
    <name type="scientific">Lepeophtheirus salmonis</name>
    <name type="common">Salmon louse</name>
    <name type="synonym">Caligus salmonis</name>
    <dbReference type="NCBI Taxonomy" id="72036"/>
    <lineage>
        <taxon>Eukaryota</taxon>
        <taxon>Metazoa</taxon>
        <taxon>Ecdysozoa</taxon>
        <taxon>Arthropoda</taxon>
        <taxon>Crustacea</taxon>
        <taxon>Multicrustacea</taxon>
        <taxon>Hexanauplia</taxon>
        <taxon>Copepoda</taxon>
        <taxon>Siphonostomatoida</taxon>
        <taxon>Caligidae</taxon>
        <taxon>Lepeophtheirus</taxon>
    </lineage>
</organism>
<dbReference type="AlphaFoldDB" id="A0A0K2TZZ5"/>
<protein>
    <submittedName>
        <fullName evidence="1">Uncharacterized protein</fullName>
    </submittedName>
</protein>
<proteinExistence type="predicted"/>
<accession>A0A0K2TZZ5</accession>
<sequence length="28" mass="3350">MNEVTDRKPYTFQRELAAAHKAKIVREF</sequence>